<dbReference type="SUPFAM" id="SSF56281">
    <property type="entry name" value="Metallo-hydrolase/oxidoreductase"/>
    <property type="match status" value="1"/>
</dbReference>
<proteinExistence type="inferred from homology"/>
<evidence type="ECO:0000259" key="9">
    <source>
        <dbReference type="SMART" id="SM00849"/>
    </source>
</evidence>
<dbReference type="InterPro" id="IPR036866">
    <property type="entry name" value="RibonucZ/Hydroxyglut_hydro"/>
</dbReference>
<evidence type="ECO:0000256" key="3">
    <source>
        <dbReference type="ARBA" id="ARBA00022722"/>
    </source>
</evidence>
<feature type="binding site" evidence="8">
    <location>
        <position position="68"/>
    </location>
    <ligand>
        <name>Zn(2+)</name>
        <dbReference type="ChEBI" id="CHEBI:29105"/>
        <label>2</label>
        <note>catalytic</note>
    </ligand>
</feature>
<evidence type="ECO:0000256" key="6">
    <source>
        <dbReference type="ARBA" id="ARBA00022801"/>
    </source>
</evidence>
<dbReference type="SMART" id="SM00849">
    <property type="entry name" value="Lactamase_B"/>
    <property type="match status" value="1"/>
</dbReference>
<feature type="binding site" evidence="8">
    <location>
        <position position="65"/>
    </location>
    <ligand>
        <name>Zn(2+)</name>
        <dbReference type="ChEBI" id="CHEBI:29105"/>
        <label>1</label>
        <note>catalytic</note>
    </ligand>
</feature>
<evidence type="ECO:0000256" key="4">
    <source>
        <dbReference type="ARBA" id="ARBA00022723"/>
    </source>
</evidence>
<feature type="binding site" evidence="8">
    <location>
        <position position="271"/>
    </location>
    <ligand>
        <name>Zn(2+)</name>
        <dbReference type="ChEBI" id="CHEBI:29105"/>
        <label>2</label>
        <note>catalytic</note>
    </ligand>
</feature>
<evidence type="ECO:0000256" key="5">
    <source>
        <dbReference type="ARBA" id="ARBA00022759"/>
    </source>
</evidence>
<evidence type="ECO:0000256" key="2">
    <source>
        <dbReference type="ARBA" id="ARBA00022694"/>
    </source>
</evidence>
<dbReference type="InterPro" id="IPR001279">
    <property type="entry name" value="Metallo-B-lactamas"/>
</dbReference>
<dbReference type="Gene3D" id="3.60.15.10">
    <property type="entry name" value="Ribonuclease Z/Hydroxyacylglutathione hydrolase-like"/>
    <property type="match status" value="1"/>
</dbReference>
<comment type="cofactor">
    <cofactor evidence="8">
        <name>Zn(2+)</name>
        <dbReference type="ChEBI" id="CHEBI:29105"/>
    </cofactor>
    <text evidence="8">Binds 2 Zn(2+) ions.</text>
</comment>
<dbReference type="PANTHER" id="PTHR46018">
    <property type="entry name" value="ZINC PHOSPHODIESTERASE ELAC PROTEIN 1"/>
    <property type="match status" value="1"/>
</dbReference>
<dbReference type="EC" id="3.1.26.11" evidence="8"/>
<reference evidence="10 11" key="1">
    <citation type="submission" date="2019-07" db="EMBL/GenBank/DDBJ databases">
        <title>Salinicoccus cyprini sp. nov., isolated from gastro-intestinal tract of mirror carp, Cyprinus carpio var. specularis, collected from Gobind Sagar Reservoir, Himachal Pradesh, India.</title>
        <authorList>
            <person name="Talwar C."/>
            <person name="Singh A.K."/>
            <person name="Lal R."/>
            <person name="Negi R.K."/>
        </authorList>
    </citation>
    <scope>NUCLEOTIDE SEQUENCE [LARGE SCALE GENOMIC DNA]</scope>
    <source>
        <strain evidence="10 11">CT19</strain>
    </source>
</reference>
<comment type="subunit">
    <text evidence="1 8">Homodimer.</text>
</comment>
<dbReference type="CDD" id="cd07717">
    <property type="entry name" value="RNaseZ_ZiPD-like_MBL-fold"/>
    <property type="match status" value="1"/>
</dbReference>
<comment type="similarity">
    <text evidence="8">Belongs to the RNase Z family.</text>
</comment>
<comment type="function">
    <text evidence="8">Zinc phosphodiesterase, which displays some tRNA 3'-processing endonuclease activity. Probably involved in tRNA maturation, by removing a 3'-trailer from precursor tRNA.</text>
</comment>
<dbReference type="GO" id="GO:0042781">
    <property type="term" value="F:3'-tRNA processing endoribonuclease activity"/>
    <property type="evidence" value="ECO:0007669"/>
    <property type="project" value="UniProtKB-UniRule"/>
</dbReference>
<gene>
    <name evidence="8" type="primary">rnz</name>
    <name evidence="10" type="ORF">FO441_04280</name>
</gene>
<evidence type="ECO:0000256" key="7">
    <source>
        <dbReference type="ARBA" id="ARBA00022833"/>
    </source>
</evidence>
<sequence length="308" mass="34800">MKFKVLGSGAGIPSRTRNTQSFVLDVVEEINQYFLIDASEALQHRILDTTIRPSKIRHIFITHLHGDHIFGLPGFLSSRAHQGGEGIPLVVHGPKGLEEWVEATFRTSSSHLNYPIQFNEVGHGDAFDVEGFTVTVRLLDHAIDSFLYVFEEPDKPGALKSEKLRDIGIRPGPVYKEIKSSDTFEHEGIIYETADFLNAPSDGRKIAVHGDTRVIRDKEYLALLDGADLIVHEATYLHGEQEKAHLYFHSEIDDVLMNLSQISYCQLLFSHISNRYDAEMVQQVEGQLAENIRIAHDFLEITIPRDSR</sequence>
<feature type="binding site" evidence="8">
    <location>
        <position position="141"/>
    </location>
    <ligand>
        <name>Zn(2+)</name>
        <dbReference type="ChEBI" id="CHEBI:29105"/>
        <label>1</label>
        <note>catalytic</note>
    </ligand>
</feature>
<evidence type="ECO:0000313" key="11">
    <source>
        <dbReference type="Proteomes" id="UP000315103"/>
    </source>
</evidence>
<dbReference type="GO" id="GO:0008270">
    <property type="term" value="F:zinc ion binding"/>
    <property type="evidence" value="ECO:0007669"/>
    <property type="project" value="UniProtKB-UniRule"/>
</dbReference>
<comment type="caution">
    <text evidence="10">The sequence shown here is derived from an EMBL/GenBank/DDBJ whole genome shotgun (WGS) entry which is preliminary data.</text>
</comment>
<dbReference type="RefSeq" id="WP_145286237.1">
    <property type="nucleotide sequence ID" value="NZ_VMSJ01000001.1"/>
</dbReference>
<dbReference type="HAMAP" id="MF_01818">
    <property type="entry name" value="RNase_Z_BN"/>
    <property type="match status" value="1"/>
</dbReference>
<keyword evidence="7 8" id="KW-0862">Zinc</keyword>
<comment type="catalytic activity">
    <reaction evidence="8">
        <text>Endonucleolytic cleavage of RNA, removing extra 3' nucleotides from tRNA precursor, generating 3' termini of tRNAs. A 3'-hydroxy group is left at the tRNA terminus and a 5'-phosphoryl group is left at the trailer molecule.</text>
        <dbReference type="EC" id="3.1.26.11"/>
    </reaction>
</comment>
<dbReference type="AlphaFoldDB" id="A0A558AZ48"/>
<evidence type="ECO:0000256" key="1">
    <source>
        <dbReference type="ARBA" id="ARBA00011738"/>
    </source>
</evidence>
<dbReference type="Pfam" id="PF23023">
    <property type="entry name" value="Anti-Pycsar_Apyc1"/>
    <property type="match status" value="1"/>
</dbReference>
<dbReference type="Proteomes" id="UP000315103">
    <property type="component" value="Unassembled WGS sequence"/>
</dbReference>
<keyword evidence="5 8" id="KW-0255">Endonuclease</keyword>
<evidence type="ECO:0000313" key="10">
    <source>
        <dbReference type="EMBL" id="TVT29507.1"/>
    </source>
</evidence>
<keyword evidence="4 8" id="KW-0479">Metal-binding</keyword>
<evidence type="ECO:0000256" key="8">
    <source>
        <dbReference type="HAMAP-Rule" id="MF_01818"/>
    </source>
</evidence>
<name>A0A558AZ48_9STAP</name>
<keyword evidence="3 8" id="KW-0540">Nuclease</keyword>
<dbReference type="EMBL" id="VMSJ01000001">
    <property type="protein sequence ID" value="TVT29507.1"/>
    <property type="molecule type" value="Genomic_DNA"/>
</dbReference>
<feature type="binding site" evidence="8">
    <location>
        <position position="211"/>
    </location>
    <ligand>
        <name>Zn(2+)</name>
        <dbReference type="ChEBI" id="CHEBI:29105"/>
        <label>1</label>
        <note>catalytic</note>
    </ligand>
</feature>
<feature type="binding site" evidence="8">
    <location>
        <position position="67"/>
    </location>
    <ligand>
        <name>Zn(2+)</name>
        <dbReference type="ChEBI" id="CHEBI:29105"/>
        <label>2</label>
        <note>catalytic</note>
    </ligand>
</feature>
<keyword evidence="11" id="KW-1185">Reference proteome</keyword>
<feature type="binding site" evidence="8">
    <location>
        <position position="211"/>
    </location>
    <ligand>
        <name>Zn(2+)</name>
        <dbReference type="ChEBI" id="CHEBI:29105"/>
        <label>2</label>
        <note>catalytic</note>
    </ligand>
</feature>
<feature type="binding site" evidence="8">
    <location>
        <position position="63"/>
    </location>
    <ligand>
        <name>Zn(2+)</name>
        <dbReference type="ChEBI" id="CHEBI:29105"/>
        <label>1</label>
        <note>catalytic</note>
    </ligand>
</feature>
<dbReference type="OrthoDB" id="9800940at2"/>
<keyword evidence="2 8" id="KW-0819">tRNA processing</keyword>
<feature type="domain" description="Metallo-beta-lactamase" evidence="9">
    <location>
        <begin position="18"/>
        <end position="211"/>
    </location>
</feature>
<organism evidence="10 11">
    <name type="scientific">Salinicoccus cyprini</name>
    <dbReference type="NCBI Taxonomy" id="2493691"/>
    <lineage>
        <taxon>Bacteria</taxon>
        <taxon>Bacillati</taxon>
        <taxon>Bacillota</taxon>
        <taxon>Bacilli</taxon>
        <taxon>Bacillales</taxon>
        <taxon>Staphylococcaceae</taxon>
        <taxon>Salinicoccus</taxon>
    </lineage>
</organism>
<accession>A0A558AZ48</accession>
<feature type="active site" description="Proton acceptor" evidence="8">
    <location>
        <position position="67"/>
    </location>
</feature>
<dbReference type="InterPro" id="IPR013471">
    <property type="entry name" value="RNase_Z/BN"/>
</dbReference>
<dbReference type="PANTHER" id="PTHR46018:SF2">
    <property type="entry name" value="ZINC PHOSPHODIESTERASE ELAC PROTEIN 1"/>
    <property type="match status" value="1"/>
</dbReference>
<keyword evidence="6 8" id="KW-0378">Hydrolase</keyword>
<protein>
    <recommendedName>
        <fullName evidence="8">Ribonuclease Z</fullName>
        <shortName evidence="8">RNase Z</shortName>
        <ecNumber evidence="8">3.1.26.11</ecNumber>
    </recommendedName>
    <alternativeName>
        <fullName evidence="8">tRNA 3 endonuclease</fullName>
    </alternativeName>
    <alternativeName>
        <fullName evidence="8">tRNase Z</fullName>
    </alternativeName>
</protein>